<dbReference type="SUPFAM" id="SSF52743">
    <property type="entry name" value="Subtilisin-like"/>
    <property type="match status" value="1"/>
</dbReference>
<evidence type="ECO:0000259" key="5">
    <source>
        <dbReference type="Pfam" id="PF00082"/>
    </source>
</evidence>
<evidence type="ECO:0000256" key="1">
    <source>
        <dbReference type="ARBA" id="ARBA00022670"/>
    </source>
</evidence>
<proteinExistence type="inferred from homology"/>
<keyword evidence="1" id="KW-0645">Protease</keyword>
<gene>
    <name evidence="6" type="ORF">GS660_18210</name>
</gene>
<dbReference type="InterPro" id="IPR000209">
    <property type="entry name" value="Peptidase_S8/S53_dom"/>
</dbReference>
<organism evidence="6 7">
    <name type="scientific">Frigidibacter albus</name>
    <dbReference type="NCBI Taxonomy" id="1465486"/>
    <lineage>
        <taxon>Bacteria</taxon>
        <taxon>Pseudomonadati</taxon>
        <taxon>Pseudomonadota</taxon>
        <taxon>Alphaproteobacteria</taxon>
        <taxon>Rhodobacterales</taxon>
        <taxon>Paracoccaceae</taxon>
        <taxon>Frigidibacter</taxon>
    </lineage>
</organism>
<comment type="caution">
    <text evidence="6">The sequence shown here is derived from an EMBL/GenBank/DDBJ whole genome shotgun (WGS) entry which is preliminary data.</text>
</comment>
<keyword evidence="3" id="KW-0720">Serine protease</keyword>
<feature type="domain" description="Peptidase S8/S53" evidence="5">
    <location>
        <begin position="15"/>
        <end position="184"/>
    </location>
</feature>
<evidence type="ECO:0000256" key="3">
    <source>
        <dbReference type="ARBA" id="ARBA00022825"/>
    </source>
</evidence>
<dbReference type="Gene3D" id="3.40.50.200">
    <property type="entry name" value="Peptidase S8/S53 domain"/>
    <property type="match status" value="1"/>
</dbReference>
<dbReference type="GO" id="GO:0006508">
    <property type="term" value="P:proteolysis"/>
    <property type="evidence" value="ECO:0007669"/>
    <property type="project" value="UniProtKB-KW"/>
</dbReference>
<protein>
    <submittedName>
        <fullName evidence="6">S8 family serine peptidase</fullName>
    </submittedName>
</protein>
<reference evidence="6 7" key="1">
    <citation type="submission" date="2020-01" db="EMBL/GenBank/DDBJ databases">
        <title>Frigidibacter albus SP32T (=CGMCC 1.13995T).</title>
        <authorList>
            <person name="Liao X."/>
        </authorList>
    </citation>
    <scope>NUCLEOTIDE SEQUENCE [LARGE SCALE GENOMIC DNA]</scope>
    <source>
        <strain evidence="6 7">SP32</strain>
    </source>
</reference>
<evidence type="ECO:0000256" key="4">
    <source>
        <dbReference type="PROSITE-ProRule" id="PRU01240"/>
    </source>
</evidence>
<dbReference type="GO" id="GO:0004252">
    <property type="term" value="F:serine-type endopeptidase activity"/>
    <property type="evidence" value="ECO:0007669"/>
    <property type="project" value="InterPro"/>
</dbReference>
<dbReference type="InterPro" id="IPR023828">
    <property type="entry name" value="Peptidase_S8_Ser-AS"/>
</dbReference>
<dbReference type="InterPro" id="IPR036852">
    <property type="entry name" value="Peptidase_S8/S53_dom_sf"/>
</dbReference>
<dbReference type="PROSITE" id="PS00138">
    <property type="entry name" value="SUBTILASE_SER"/>
    <property type="match status" value="1"/>
</dbReference>
<dbReference type="Proteomes" id="UP000477083">
    <property type="component" value="Unassembled WGS sequence"/>
</dbReference>
<evidence type="ECO:0000313" key="6">
    <source>
        <dbReference type="EMBL" id="MZQ91031.1"/>
    </source>
</evidence>
<comment type="similarity">
    <text evidence="4">Belongs to the peptidase S8 family.</text>
</comment>
<sequence>MIAPDAKMFSKDYNSRGAVRLQRKGLNVLNLSYGIYAPASRDPDDIRWGLQERSIISYAELGKAVVVKAAGNDAVAVGASVGGSVDALNVALIGADSVLFVGALDSNGTTADPASLASYSNYAGSNTDVQEHFLVVGVDGDMTGLYGTSFAAPIVTGYSAILGSKFKTATPVDITNRLLDTARTDTISGYDVAIHGQGEASLTRALAPNSIN</sequence>
<evidence type="ECO:0000256" key="2">
    <source>
        <dbReference type="ARBA" id="ARBA00022801"/>
    </source>
</evidence>
<name>A0A6L8VML8_9RHOB</name>
<dbReference type="Pfam" id="PF00082">
    <property type="entry name" value="Peptidase_S8"/>
    <property type="match status" value="1"/>
</dbReference>
<evidence type="ECO:0000313" key="7">
    <source>
        <dbReference type="Proteomes" id="UP000477083"/>
    </source>
</evidence>
<comment type="caution">
    <text evidence="4">Lacks conserved residue(s) required for the propagation of feature annotation.</text>
</comment>
<dbReference type="EMBL" id="WWNR01000014">
    <property type="protein sequence ID" value="MZQ91031.1"/>
    <property type="molecule type" value="Genomic_DNA"/>
</dbReference>
<dbReference type="PROSITE" id="PS51892">
    <property type="entry name" value="SUBTILASE"/>
    <property type="match status" value="1"/>
</dbReference>
<keyword evidence="7" id="KW-1185">Reference proteome</keyword>
<keyword evidence="2" id="KW-0378">Hydrolase</keyword>
<dbReference type="AlphaFoldDB" id="A0A6L8VML8"/>
<dbReference type="OrthoDB" id="5405281at2"/>
<accession>A0A6L8VML8</accession>